<evidence type="ECO:0000256" key="1">
    <source>
        <dbReference type="ARBA" id="ARBA00004141"/>
    </source>
</evidence>
<evidence type="ECO:0000256" key="9">
    <source>
        <dbReference type="ARBA" id="ARBA00023170"/>
    </source>
</evidence>
<keyword evidence="3 12" id="KW-0919">Taste</keyword>
<dbReference type="AlphaFoldDB" id="A0A803SQC4"/>
<evidence type="ECO:0000256" key="12">
    <source>
        <dbReference type="RuleBase" id="RU004424"/>
    </source>
</evidence>
<feature type="transmembrane region" description="Helical" evidence="13">
    <location>
        <begin position="47"/>
        <end position="72"/>
    </location>
</feature>
<dbReference type="SUPFAM" id="SSF81321">
    <property type="entry name" value="Family A G protein-coupled receptor-like"/>
    <property type="match status" value="1"/>
</dbReference>
<dbReference type="PANTHER" id="PTHR11394">
    <property type="entry name" value="TASTE RECEPTOR TYPE 2"/>
    <property type="match status" value="1"/>
</dbReference>
<name>A0A803SQC4_ANOCA</name>
<feature type="transmembrane region" description="Helical" evidence="13">
    <location>
        <begin position="84"/>
        <end position="107"/>
    </location>
</feature>
<dbReference type="Ensembl" id="ENSACAT00000058879.1">
    <property type="protein sequence ID" value="ENSACAP00000025164.1"/>
    <property type="gene ID" value="ENSACAG00000042431.1"/>
</dbReference>
<evidence type="ECO:0000256" key="3">
    <source>
        <dbReference type="ARBA" id="ARBA00022480"/>
    </source>
</evidence>
<evidence type="ECO:0000256" key="5">
    <source>
        <dbReference type="ARBA" id="ARBA00022692"/>
    </source>
</evidence>
<organism evidence="14 15">
    <name type="scientific">Anolis carolinensis</name>
    <name type="common">Green anole</name>
    <name type="synonym">American chameleon</name>
    <dbReference type="NCBI Taxonomy" id="28377"/>
    <lineage>
        <taxon>Eukaryota</taxon>
        <taxon>Metazoa</taxon>
        <taxon>Chordata</taxon>
        <taxon>Craniata</taxon>
        <taxon>Vertebrata</taxon>
        <taxon>Euteleostomi</taxon>
        <taxon>Lepidosauria</taxon>
        <taxon>Squamata</taxon>
        <taxon>Bifurcata</taxon>
        <taxon>Unidentata</taxon>
        <taxon>Episquamata</taxon>
        <taxon>Toxicofera</taxon>
        <taxon>Iguania</taxon>
        <taxon>Dactyloidae</taxon>
        <taxon>Anolis</taxon>
    </lineage>
</organism>
<dbReference type="GO" id="GO:0004930">
    <property type="term" value="F:G protein-coupled receptor activity"/>
    <property type="evidence" value="ECO:0007669"/>
    <property type="project" value="UniProtKB-KW"/>
</dbReference>
<evidence type="ECO:0000313" key="14">
    <source>
        <dbReference type="Ensembl" id="ENSACAP00000025164.1"/>
    </source>
</evidence>
<evidence type="ECO:0000256" key="10">
    <source>
        <dbReference type="ARBA" id="ARBA00023224"/>
    </source>
</evidence>
<evidence type="ECO:0000256" key="13">
    <source>
        <dbReference type="SAM" id="Phobius"/>
    </source>
</evidence>
<keyword evidence="7 12" id="KW-0297">G-protein coupled receptor</keyword>
<feature type="transmembrane region" description="Helical" evidence="13">
    <location>
        <begin position="232"/>
        <end position="253"/>
    </location>
</feature>
<dbReference type="Pfam" id="PF05296">
    <property type="entry name" value="TAS2R"/>
    <property type="match status" value="1"/>
</dbReference>
<dbReference type="GO" id="GO:0001580">
    <property type="term" value="P:detection of chemical stimulus involved in sensory perception of bitter taste"/>
    <property type="evidence" value="ECO:0000318"/>
    <property type="project" value="GO_Central"/>
</dbReference>
<sequence length="325" mass="37170">LLNSSIFIIFASLTILGILWIVSLSGNGFIFTVTVRQWLKKRKMPPCEFLLICLNASRLPTLLNTMAIYFMHLFYSSGRRMMLLIPWVFLNIASLWCVSWLSIFYCVKVINFSNSLLLWLKLRLNLLLPKLVGISMVISMVSSLSSIFTFHQCNEPCNQTVTPPTKHEAENCMWISFFPLKITFAFINFSVNIAATLLLLISLWRHVRNLRKKGTSVQDLNTQIYLKVMRPLLITLLLYLLYIASLITMSGFLNLQRKQALTAEIMITIFPAMHPRIIIWTNPKLKNVALCLRKGSQETCFLTPVLQAQAPLKGGLERVPGRMLP</sequence>
<dbReference type="FunFam" id="1.20.1070.10:FF:000055">
    <property type="entry name" value="Taste receptor type 2"/>
    <property type="match status" value="1"/>
</dbReference>
<evidence type="ECO:0000256" key="6">
    <source>
        <dbReference type="ARBA" id="ARBA00022989"/>
    </source>
</evidence>
<dbReference type="Proteomes" id="UP000001646">
    <property type="component" value="Chromosome 5"/>
</dbReference>
<keyword evidence="8 12" id="KW-0472">Membrane</keyword>
<dbReference type="GeneTree" id="ENSGT01150000286961"/>
<comment type="subcellular location">
    <subcellularLocation>
        <location evidence="1 12">Membrane</location>
        <topology evidence="1 12">Multi-pass membrane protein</topology>
    </subcellularLocation>
</comment>
<evidence type="ECO:0000256" key="4">
    <source>
        <dbReference type="ARBA" id="ARBA00022606"/>
    </source>
</evidence>
<keyword evidence="4 12" id="KW-0716">Sensory transduction</keyword>
<evidence type="ECO:0000256" key="7">
    <source>
        <dbReference type="ARBA" id="ARBA00023040"/>
    </source>
</evidence>
<keyword evidence="5 12" id="KW-0812">Transmembrane</keyword>
<feature type="transmembrane region" description="Helical" evidence="13">
    <location>
        <begin position="182"/>
        <end position="204"/>
    </location>
</feature>
<feature type="transmembrane region" description="Helical" evidence="13">
    <location>
        <begin position="6"/>
        <end position="35"/>
    </location>
</feature>
<proteinExistence type="inferred from homology"/>
<dbReference type="Gene3D" id="1.20.1070.10">
    <property type="entry name" value="Rhodopsin 7-helix transmembrane proteins"/>
    <property type="match status" value="1"/>
</dbReference>
<feature type="transmembrane region" description="Helical" evidence="13">
    <location>
        <begin position="127"/>
        <end position="148"/>
    </location>
</feature>
<evidence type="ECO:0000256" key="11">
    <source>
        <dbReference type="RuleBase" id="RU004423"/>
    </source>
</evidence>
<keyword evidence="15" id="KW-1185">Reference proteome</keyword>
<reference evidence="14 15" key="1">
    <citation type="submission" date="2009-12" db="EMBL/GenBank/DDBJ databases">
        <title>The Genome Sequence of Anolis carolinensis (Green Anole Lizard).</title>
        <authorList>
            <consortium name="The Genome Sequencing Platform"/>
            <person name="Di Palma F."/>
            <person name="Alfoldi J."/>
            <person name="Heiman D."/>
            <person name="Young S."/>
            <person name="Grabherr M."/>
            <person name="Johnson J."/>
            <person name="Lander E.S."/>
            <person name="Lindblad-Toh K."/>
        </authorList>
    </citation>
    <scope>NUCLEOTIDE SEQUENCE [LARGE SCALE GENOMIC DNA]</scope>
    <source>
        <strain evidence="14 15">JBL SC #1</strain>
    </source>
</reference>
<dbReference type="GO" id="GO:0033038">
    <property type="term" value="F:bitter taste receptor activity"/>
    <property type="evidence" value="ECO:0000318"/>
    <property type="project" value="GO_Central"/>
</dbReference>
<evidence type="ECO:0000256" key="2">
    <source>
        <dbReference type="ARBA" id="ARBA00007376"/>
    </source>
</evidence>
<evidence type="ECO:0000313" key="15">
    <source>
        <dbReference type="Proteomes" id="UP000001646"/>
    </source>
</evidence>
<dbReference type="InParanoid" id="A0A803SQC4"/>
<keyword evidence="9 12" id="KW-0675">Receptor</keyword>
<dbReference type="GO" id="GO:0016020">
    <property type="term" value="C:membrane"/>
    <property type="evidence" value="ECO:0000318"/>
    <property type="project" value="GO_Central"/>
</dbReference>
<accession>A0A803SQC4</accession>
<protein>
    <recommendedName>
        <fullName evidence="12">Taste receptor type 2</fullName>
    </recommendedName>
</protein>
<dbReference type="PANTHER" id="PTHR11394:SF47">
    <property type="entry name" value="TASTE RECEPTOR TYPE 2 MEMBER 40"/>
    <property type="match status" value="1"/>
</dbReference>
<reference evidence="14" key="2">
    <citation type="submission" date="2025-08" db="UniProtKB">
        <authorList>
            <consortium name="Ensembl"/>
        </authorList>
    </citation>
    <scope>IDENTIFICATION</scope>
</reference>
<comment type="similarity">
    <text evidence="2 11">Belongs to the G-protein coupled receptor T2R family.</text>
</comment>
<reference evidence="14" key="3">
    <citation type="submission" date="2025-09" db="UniProtKB">
        <authorList>
            <consortium name="Ensembl"/>
        </authorList>
    </citation>
    <scope>IDENTIFICATION</scope>
</reference>
<evidence type="ECO:0000256" key="8">
    <source>
        <dbReference type="ARBA" id="ARBA00023136"/>
    </source>
</evidence>
<dbReference type="InterPro" id="IPR007960">
    <property type="entry name" value="TAS2R"/>
</dbReference>
<keyword evidence="6 13" id="KW-1133">Transmembrane helix</keyword>
<keyword evidence="10 12" id="KW-0807">Transducer</keyword>